<dbReference type="EMBL" id="BAABRU010000015">
    <property type="protein sequence ID" value="GAA5530085.1"/>
    <property type="molecule type" value="Genomic_DNA"/>
</dbReference>
<proteinExistence type="predicted"/>
<protein>
    <recommendedName>
        <fullName evidence="1">ER-bound oxygenase mpaB/mpaB'/Rubber oxygenase catalytic domain-containing protein</fullName>
    </recommendedName>
</protein>
<sequence>MQAPESVINHSKLQATFGQASFEQLVQATYQGDPLADAVIAEFAQFGRPARQALQTGLVEGLAQLEGDFPAIRAFVAAAESLPAWVELARLERGAQAYCSIGMLWLTLALGPGSLVHTYSAPTIADLLVQTGDLEHMATKRIIETGTWGMAIAIPQQLQRGGLGYVHSLQVRLLHAQIRNAMLKRGWTQTKTGLPINQLEMVRTWLDFTYVPFTALARFGIDFTAAELSDLYHLWRYIGYLLGIDPSIYHHVVDQASAARLLEWVDGSMQPPNANSRRLTAAMIQAVSELVQPLIKRSFKFSFALVTALTHHFHGRQLSQQLGIKRSWISLLVPLVVLANRWQRCKLRRNPTAWQAQIQATAADFRERVVNANPTAYQPKKDG</sequence>
<dbReference type="Proteomes" id="UP001428290">
    <property type="component" value="Unassembled WGS sequence"/>
</dbReference>
<dbReference type="InterPro" id="IPR018713">
    <property type="entry name" value="MPAB/Lcp_cat_dom"/>
</dbReference>
<comment type="caution">
    <text evidence="2">The sequence shown here is derived from an EMBL/GenBank/DDBJ whole genome shotgun (WGS) entry which is preliminary data.</text>
</comment>
<dbReference type="PANTHER" id="PTHR37539">
    <property type="entry name" value="SECRETED PROTEIN-RELATED"/>
    <property type="match status" value="1"/>
</dbReference>
<keyword evidence="3" id="KW-1185">Reference proteome</keyword>
<accession>A0ABP9X3V4</accession>
<evidence type="ECO:0000259" key="1">
    <source>
        <dbReference type="Pfam" id="PF09995"/>
    </source>
</evidence>
<feature type="domain" description="ER-bound oxygenase mpaB/mpaB'/Rubber oxygenase catalytic" evidence="1">
    <location>
        <begin position="113"/>
        <end position="328"/>
    </location>
</feature>
<name>A0ABP9X3V4_9CHLR</name>
<dbReference type="InterPro" id="IPR037473">
    <property type="entry name" value="Lcp-like"/>
</dbReference>
<dbReference type="RefSeq" id="WP_345723676.1">
    <property type="nucleotide sequence ID" value="NZ_BAABRU010000015.1"/>
</dbReference>
<reference evidence="2 3" key="1">
    <citation type="submission" date="2024-02" db="EMBL/GenBank/DDBJ databases">
        <title>Herpetosiphon gulosus NBRC 112829.</title>
        <authorList>
            <person name="Ichikawa N."/>
            <person name="Katano-Makiyama Y."/>
            <person name="Hidaka K."/>
        </authorList>
    </citation>
    <scope>NUCLEOTIDE SEQUENCE [LARGE SCALE GENOMIC DNA]</scope>
    <source>
        <strain evidence="2 3">NBRC 112829</strain>
    </source>
</reference>
<gene>
    <name evidence="2" type="ORF">Hgul01_03899</name>
</gene>
<dbReference type="PANTHER" id="PTHR37539:SF1">
    <property type="entry name" value="ER-BOUND OXYGENASE MPAB_MPAB'_RUBBER OXYGENASE CATALYTIC DOMAIN-CONTAINING PROTEIN"/>
    <property type="match status" value="1"/>
</dbReference>
<organism evidence="2 3">
    <name type="scientific">Herpetosiphon gulosus</name>
    <dbReference type="NCBI Taxonomy" id="1973496"/>
    <lineage>
        <taxon>Bacteria</taxon>
        <taxon>Bacillati</taxon>
        <taxon>Chloroflexota</taxon>
        <taxon>Chloroflexia</taxon>
        <taxon>Herpetosiphonales</taxon>
        <taxon>Herpetosiphonaceae</taxon>
        <taxon>Herpetosiphon</taxon>
    </lineage>
</organism>
<evidence type="ECO:0000313" key="2">
    <source>
        <dbReference type="EMBL" id="GAA5530085.1"/>
    </source>
</evidence>
<dbReference type="Pfam" id="PF09995">
    <property type="entry name" value="MPAB_Lcp_cat"/>
    <property type="match status" value="1"/>
</dbReference>
<evidence type="ECO:0000313" key="3">
    <source>
        <dbReference type="Proteomes" id="UP001428290"/>
    </source>
</evidence>